<dbReference type="AlphaFoldDB" id="A0A8J2PJI2"/>
<reference evidence="7" key="1">
    <citation type="submission" date="2021-06" db="EMBL/GenBank/DDBJ databases">
        <authorList>
            <person name="Hodson N. C."/>
            <person name="Mongue J. A."/>
            <person name="Jaron S. K."/>
        </authorList>
    </citation>
    <scope>NUCLEOTIDE SEQUENCE</scope>
</reference>
<comment type="similarity">
    <text evidence="2 6">Belongs to the XK family.</text>
</comment>
<protein>
    <recommendedName>
        <fullName evidence="6">XK-related protein</fullName>
    </recommendedName>
</protein>
<dbReference type="Proteomes" id="UP000708208">
    <property type="component" value="Unassembled WGS sequence"/>
</dbReference>
<keyword evidence="3" id="KW-0812">Transmembrane</keyword>
<comment type="caution">
    <text evidence="7">The sequence shown here is derived from an EMBL/GenBank/DDBJ whole genome shotgun (WGS) entry which is preliminary data.</text>
</comment>
<keyword evidence="5" id="KW-0472">Membrane</keyword>
<evidence type="ECO:0000256" key="3">
    <source>
        <dbReference type="ARBA" id="ARBA00022692"/>
    </source>
</evidence>
<evidence type="ECO:0000313" key="8">
    <source>
        <dbReference type="Proteomes" id="UP000708208"/>
    </source>
</evidence>
<organism evidence="7 8">
    <name type="scientific">Allacma fusca</name>
    <dbReference type="NCBI Taxonomy" id="39272"/>
    <lineage>
        <taxon>Eukaryota</taxon>
        <taxon>Metazoa</taxon>
        <taxon>Ecdysozoa</taxon>
        <taxon>Arthropoda</taxon>
        <taxon>Hexapoda</taxon>
        <taxon>Collembola</taxon>
        <taxon>Symphypleona</taxon>
        <taxon>Sminthuridae</taxon>
        <taxon>Allacma</taxon>
    </lineage>
</organism>
<accession>A0A8J2PJI2</accession>
<evidence type="ECO:0000256" key="2">
    <source>
        <dbReference type="ARBA" id="ARBA00008789"/>
    </source>
</evidence>
<sequence length="69" mass="8191">MQLGPILRDVETLAYKCESLNAVMKRDERAYERNKKLMEKEESDAAFLRLFERFMEAAPQVTLQLFVFM</sequence>
<dbReference type="InterPro" id="IPR018629">
    <property type="entry name" value="XK-rel"/>
</dbReference>
<evidence type="ECO:0000256" key="1">
    <source>
        <dbReference type="ARBA" id="ARBA00004141"/>
    </source>
</evidence>
<comment type="subcellular location">
    <subcellularLocation>
        <location evidence="1 6">Membrane</location>
        <topology evidence="1 6">Multi-pass membrane protein</topology>
    </subcellularLocation>
</comment>
<evidence type="ECO:0000313" key="7">
    <source>
        <dbReference type="EMBL" id="CAG7832888.1"/>
    </source>
</evidence>
<name>A0A8J2PJI2_9HEXA</name>
<keyword evidence="8" id="KW-1185">Reference proteome</keyword>
<evidence type="ECO:0000256" key="6">
    <source>
        <dbReference type="RuleBase" id="RU910716"/>
    </source>
</evidence>
<dbReference type="Pfam" id="PF09815">
    <property type="entry name" value="XK-related"/>
    <property type="match status" value="1"/>
</dbReference>
<proteinExistence type="inferred from homology"/>
<dbReference type="EMBL" id="CAJVCH010567514">
    <property type="protein sequence ID" value="CAG7832888.1"/>
    <property type="molecule type" value="Genomic_DNA"/>
</dbReference>
<gene>
    <name evidence="7" type="ORF">AFUS01_LOCUS42547</name>
</gene>
<feature type="non-terminal residue" evidence="7">
    <location>
        <position position="1"/>
    </location>
</feature>
<dbReference type="OrthoDB" id="6136301at2759"/>
<evidence type="ECO:0000256" key="4">
    <source>
        <dbReference type="ARBA" id="ARBA00022989"/>
    </source>
</evidence>
<keyword evidence="4" id="KW-1133">Transmembrane helix</keyword>
<dbReference type="GO" id="GO:0005886">
    <property type="term" value="C:plasma membrane"/>
    <property type="evidence" value="ECO:0007669"/>
    <property type="project" value="UniProtKB-ARBA"/>
</dbReference>
<evidence type="ECO:0000256" key="5">
    <source>
        <dbReference type="ARBA" id="ARBA00023136"/>
    </source>
</evidence>